<proteinExistence type="predicted"/>
<dbReference type="EMBL" id="OOIL02000487">
    <property type="protein sequence ID" value="VFQ65744.1"/>
    <property type="molecule type" value="Genomic_DNA"/>
</dbReference>
<protein>
    <submittedName>
        <fullName evidence="1">Uncharacterized protein</fullName>
    </submittedName>
</protein>
<organism evidence="1 2">
    <name type="scientific">Cuscuta campestris</name>
    <dbReference type="NCBI Taxonomy" id="132261"/>
    <lineage>
        <taxon>Eukaryota</taxon>
        <taxon>Viridiplantae</taxon>
        <taxon>Streptophyta</taxon>
        <taxon>Embryophyta</taxon>
        <taxon>Tracheophyta</taxon>
        <taxon>Spermatophyta</taxon>
        <taxon>Magnoliopsida</taxon>
        <taxon>eudicotyledons</taxon>
        <taxon>Gunneridae</taxon>
        <taxon>Pentapetalae</taxon>
        <taxon>asterids</taxon>
        <taxon>lamiids</taxon>
        <taxon>Solanales</taxon>
        <taxon>Convolvulaceae</taxon>
        <taxon>Cuscuteae</taxon>
        <taxon>Cuscuta</taxon>
        <taxon>Cuscuta subgen. Grammica</taxon>
        <taxon>Cuscuta sect. Cleistogrammica</taxon>
    </lineage>
</organism>
<dbReference type="AlphaFoldDB" id="A0A484KP49"/>
<evidence type="ECO:0000313" key="1">
    <source>
        <dbReference type="EMBL" id="VFQ65744.1"/>
    </source>
</evidence>
<sequence length="87" mass="10268">MTHDFGDCFQEATVECFLQTLRPDIVREVCPENIEMRSLERAIISPLPFILQHKALIFVLHCLKFFFMFWRGMEKSCIIAGHIFLTF</sequence>
<gene>
    <name evidence="1" type="ORF">CCAM_LOCUS7520</name>
</gene>
<keyword evidence="2" id="KW-1185">Reference proteome</keyword>
<reference evidence="1 2" key="1">
    <citation type="submission" date="2018-04" db="EMBL/GenBank/DDBJ databases">
        <authorList>
            <person name="Vogel A."/>
        </authorList>
    </citation>
    <scope>NUCLEOTIDE SEQUENCE [LARGE SCALE GENOMIC DNA]</scope>
</reference>
<accession>A0A484KP49</accession>
<dbReference type="Proteomes" id="UP000595140">
    <property type="component" value="Unassembled WGS sequence"/>
</dbReference>
<name>A0A484KP49_9ASTE</name>
<evidence type="ECO:0000313" key="2">
    <source>
        <dbReference type="Proteomes" id="UP000595140"/>
    </source>
</evidence>